<dbReference type="PANTHER" id="PTHR12919">
    <property type="entry name" value="30S RIBOSOMAL PROTEIN S16"/>
    <property type="match status" value="1"/>
</dbReference>
<sequence>MLAIKLRLVGKKGQHSFRIIVQEKRSKLQGKFVDDLGWFNPHTNQFKINQEKVKYWLSQGVEPTGSIQSLLAKSAGHSDAQGYAGRSRPKKKKKDKLTPVPGGGAVPAEIGSNDIPEAVQQAVEENSLEAEVKSEPGQGDKEKADGGSPS</sequence>
<dbReference type="GO" id="GO:0015935">
    <property type="term" value="C:small ribosomal subunit"/>
    <property type="evidence" value="ECO:0007669"/>
    <property type="project" value="TreeGrafter"/>
</dbReference>
<name>A0A1G1YXQ6_9BACT</name>
<dbReference type="Gene3D" id="3.30.1320.10">
    <property type="match status" value="1"/>
</dbReference>
<keyword evidence="1 3" id="KW-0689">Ribosomal protein</keyword>
<dbReference type="GO" id="GO:0003735">
    <property type="term" value="F:structural constituent of ribosome"/>
    <property type="evidence" value="ECO:0007669"/>
    <property type="project" value="InterPro"/>
</dbReference>
<dbReference type="PANTHER" id="PTHR12919:SF20">
    <property type="entry name" value="SMALL RIBOSOMAL SUBUNIT PROTEIN BS16M"/>
    <property type="match status" value="1"/>
</dbReference>
<reference evidence="5 6" key="1">
    <citation type="journal article" date="2016" name="Nat. Commun.">
        <title>Thousands of microbial genomes shed light on interconnected biogeochemical processes in an aquifer system.</title>
        <authorList>
            <person name="Anantharaman K."/>
            <person name="Brown C.T."/>
            <person name="Hug L.A."/>
            <person name="Sharon I."/>
            <person name="Castelle C.J."/>
            <person name="Probst A.J."/>
            <person name="Thomas B.C."/>
            <person name="Singh A."/>
            <person name="Wilkins M.J."/>
            <person name="Karaoz U."/>
            <person name="Brodie E.L."/>
            <person name="Williams K.H."/>
            <person name="Hubbard S.S."/>
            <person name="Banfield J.F."/>
        </authorList>
    </citation>
    <scope>NUCLEOTIDE SEQUENCE [LARGE SCALE GENOMIC DNA]</scope>
</reference>
<evidence type="ECO:0000256" key="1">
    <source>
        <dbReference type="ARBA" id="ARBA00022980"/>
    </source>
</evidence>
<proteinExistence type="inferred from homology"/>
<dbReference type="EMBL" id="MHIT01000005">
    <property type="protein sequence ID" value="OGY57138.1"/>
    <property type="molecule type" value="Genomic_DNA"/>
</dbReference>
<dbReference type="Proteomes" id="UP000177062">
    <property type="component" value="Unassembled WGS sequence"/>
</dbReference>
<dbReference type="InterPro" id="IPR000307">
    <property type="entry name" value="Ribosomal_bS16"/>
</dbReference>
<feature type="compositionally biased region" description="Basic and acidic residues" evidence="4">
    <location>
        <begin position="130"/>
        <end position="150"/>
    </location>
</feature>
<dbReference type="GO" id="GO:0005737">
    <property type="term" value="C:cytoplasm"/>
    <property type="evidence" value="ECO:0007669"/>
    <property type="project" value="UniProtKB-ARBA"/>
</dbReference>
<dbReference type="HAMAP" id="MF_00385">
    <property type="entry name" value="Ribosomal_bS16"/>
    <property type="match status" value="1"/>
</dbReference>
<keyword evidence="2 3" id="KW-0687">Ribonucleoprotein</keyword>
<evidence type="ECO:0000313" key="6">
    <source>
        <dbReference type="Proteomes" id="UP000177062"/>
    </source>
</evidence>
<dbReference type="InterPro" id="IPR023803">
    <property type="entry name" value="Ribosomal_bS16_dom_sf"/>
</dbReference>
<dbReference type="Pfam" id="PF00886">
    <property type="entry name" value="Ribosomal_S16"/>
    <property type="match status" value="1"/>
</dbReference>
<evidence type="ECO:0000256" key="4">
    <source>
        <dbReference type="SAM" id="MobiDB-lite"/>
    </source>
</evidence>
<protein>
    <recommendedName>
        <fullName evidence="3">Small ribosomal subunit protein bS16</fullName>
    </recommendedName>
</protein>
<comment type="caution">
    <text evidence="5">The sequence shown here is derived from an EMBL/GenBank/DDBJ whole genome shotgun (WGS) entry which is preliminary data.</text>
</comment>
<accession>A0A1G1YXQ6</accession>
<dbReference type="GO" id="GO:0006412">
    <property type="term" value="P:translation"/>
    <property type="evidence" value="ECO:0007669"/>
    <property type="project" value="UniProtKB-UniRule"/>
</dbReference>
<dbReference type="SUPFAM" id="SSF54565">
    <property type="entry name" value="Ribosomal protein S16"/>
    <property type="match status" value="1"/>
</dbReference>
<evidence type="ECO:0000313" key="5">
    <source>
        <dbReference type="EMBL" id="OGY57138.1"/>
    </source>
</evidence>
<comment type="similarity">
    <text evidence="3">Belongs to the bacterial ribosomal protein bS16 family.</text>
</comment>
<organism evidence="5 6">
    <name type="scientific">Candidatus Colwellbacteria bacterium RBG_13_48_8</name>
    <dbReference type="NCBI Taxonomy" id="1797685"/>
    <lineage>
        <taxon>Bacteria</taxon>
        <taxon>Candidatus Colwelliibacteriota</taxon>
    </lineage>
</organism>
<evidence type="ECO:0000256" key="3">
    <source>
        <dbReference type="HAMAP-Rule" id="MF_00385"/>
    </source>
</evidence>
<dbReference type="NCBIfam" id="TIGR00002">
    <property type="entry name" value="S16"/>
    <property type="match status" value="1"/>
</dbReference>
<dbReference type="AlphaFoldDB" id="A0A1G1YXQ6"/>
<gene>
    <name evidence="3" type="primary">rpsP</name>
    <name evidence="5" type="ORF">A2Y84_01245</name>
</gene>
<evidence type="ECO:0000256" key="2">
    <source>
        <dbReference type="ARBA" id="ARBA00023274"/>
    </source>
</evidence>
<feature type="region of interest" description="Disordered" evidence="4">
    <location>
        <begin position="68"/>
        <end position="150"/>
    </location>
</feature>